<dbReference type="Pfam" id="PF10551">
    <property type="entry name" value="MULE"/>
    <property type="match status" value="1"/>
</dbReference>
<gene>
    <name evidence="2" type="ORF">Ahy_B07g087909</name>
</gene>
<dbReference type="PANTHER" id="PTHR47718">
    <property type="entry name" value="OS01G0519700 PROTEIN"/>
    <property type="match status" value="1"/>
</dbReference>
<keyword evidence="3" id="KW-1185">Reference proteome</keyword>
<feature type="domain" description="MULE transposase" evidence="1">
    <location>
        <begin position="34"/>
        <end position="103"/>
    </location>
</feature>
<accession>A0A444YDA7</accession>
<dbReference type="EMBL" id="SDMP01000017">
    <property type="protein sequence ID" value="RYQ99900.1"/>
    <property type="molecule type" value="Genomic_DNA"/>
</dbReference>
<dbReference type="InterPro" id="IPR018289">
    <property type="entry name" value="MULE_transposase_dom"/>
</dbReference>
<dbReference type="PANTHER" id="PTHR47718:SF13">
    <property type="entry name" value="OS09G0290500 PROTEIN"/>
    <property type="match status" value="1"/>
</dbReference>
<sequence>MHQIIKALDNYLDRSRGLCILGGNANASISYIDVIAFDATYKKNKYKKSLVIFSGSNYYRQMCIFGVIILDNEMTSTYNWLLAKFLEVMMNKHSKVVVTDADEPCGLDSYPQFSDRIRINTADMRIGSNS</sequence>
<organism evidence="2 3">
    <name type="scientific">Arachis hypogaea</name>
    <name type="common">Peanut</name>
    <dbReference type="NCBI Taxonomy" id="3818"/>
    <lineage>
        <taxon>Eukaryota</taxon>
        <taxon>Viridiplantae</taxon>
        <taxon>Streptophyta</taxon>
        <taxon>Embryophyta</taxon>
        <taxon>Tracheophyta</taxon>
        <taxon>Spermatophyta</taxon>
        <taxon>Magnoliopsida</taxon>
        <taxon>eudicotyledons</taxon>
        <taxon>Gunneridae</taxon>
        <taxon>Pentapetalae</taxon>
        <taxon>rosids</taxon>
        <taxon>fabids</taxon>
        <taxon>Fabales</taxon>
        <taxon>Fabaceae</taxon>
        <taxon>Papilionoideae</taxon>
        <taxon>50 kb inversion clade</taxon>
        <taxon>dalbergioids sensu lato</taxon>
        <taxon>Dalbergieae</taxon>
        <taxon>Pterocarpus clade</taxon>
        <taxon>Arachis</taxon>
    </lineage>
</organism>
<reference evidence="2 3" key="1">
    <citation type="submission" date="2019-01" db="EMBL/GenBank/DDBJ databases">
        <title>Sequencing of cultivated peanut Arachis hypogaea provides insights into genome evolution and oil improvement.</title>
        <authorList>
            <person name="Chen X."/>
        </authorList>
    </citation>
    <scope>NUCLEOTIDE SEQUENCE [LARGE SCALE GENOMIC DNA]</scope>
    <source>
        <strain evidence="3">cv. Fuhuasheng</strain>
        <tissue evidence="2">Leaves</tissue>
    </source>
</reference>
<evidence type="ECO:0000313" key="3">
    <source>
        <dbReference type="Proteomes" id="UP000289738"/>
    </source>
</evidence>
<evidence type="ECO:0000313" key="2">
    <source>
        <dbReference type="EMBL" id="RYQ99900.1"/>
    </source>
</evidence>
<evidence type="ECO:0000259" key="1">
    <source>
        <dbReference type="Pfam" id="PF10551"/>
    </source>
</evidence>
<proteinExistence type="predicted"/>
<dbReference type="AlphaFoldDB" id="A0A444YDA7"/>
<name>A0A444YDA7_ARAHY</name>
<comment type="caution">
    <text evidence="2">The sequence shown here is derived from an EMBL/GenBank/DDBJ whole genome shotgun (WGS) entry which is preliminary data.</text>
</comment>
<protein>
    <recommendedName>
        <fullName evidence="1">MULE transposase domain-containing protein</fullName>
    </recommendedName>
</protein>
<dbReference type="STRING" id="3818.A0A444YDA7"/>
<dbReference type="Proteomes" id="UP000289738">
    <property type="component" value="Chromosome B07"/>
</dbReference>